<evidence type="ECO:0000313" key="1">
    <source>
        <dbReference type="EMBL" id="GCE11260.1"/>
    </source>
</evidence>
<gene>
    <name evidence="1" type="ORF">KTT_11190</name>
</gene>
<dbReference type="RefSeq" id="WP_126578991.1">
    <property type="nucleotide sequence ID" value="NZ_BIFR01000001.1"/>
</dbReference>
<dbReference type="AlphaFoldDB" id="A0A401ZWV3"/>
<organism evidence="1 2">
    <name type="scientific">Tengunoibacter tsumagoiensis</name>
    <dbReference type="NCBI Taxonomy" id="2014871"/>
    <lineage>
        <taxon>Bacteria</taxon>
        <taxon>Bacillati</taxon>
        <taxon>Chloroflexota</taxon>
        <taxon>Ktedonobacteria</taxon>
        <taxon>Ktedonobacterales</taxon>
        <taxon>Dictyobacteraceae</taxon>
        <taxon>Tengunoibacter</taxon>
    </lineage>
</organism>
<dbReference type="Proteomes" id="UP000287352">
    <property type="component" value="Unassembled WGS sequence"/>
</dbReference>
<proteinExistence type="predicted"/>
<comment type="caution">
    <text evidence="1">The sequence shown here is derived from an EMBL/GenBank/DDBJ whole genome shotgun (WGS) entry which is preliminary data.</text>
</comment>
<protein>
    <submittedName>
        <fullName evidence="1">Uncharacterized protein</fullName>
    </submittedName>
</protein>
<keyword evidence="2" id="KW-1185">Reference proteome</keyword>
<name>A0A401ZWV3_9CHLR</name>
<reference evidence="2" key="1">
    <citation type="submission" date="2018-12" db="EMBL/GenBank/DDBJ databases">
        <title>Tengunoibacter tsumagoiensis gen. nov., sp. nov., Dictyobacter kobayashii sp. nov., D. alpinus sp. nov., and D. joshuensis sp. nov. and description of Dictyobacteraceae fam. nov. within the order Ktedonobacterales isolated from Tengu-no-mugimeshi.</title>
        <authorList>
            <person name="Wang C.M."/>
            <person name="Zheng Y."/>
            <person name="Sakai Y."/>
            <person name="Toyoda A."/>
            <person name="Minakuchi Y."/>
            <person name="Abe K."/>
            <person name="Yokota A."/>
            <person name="Yabe S."/>
        </authorList>
    </citation>
    <scope>NUCLEOTIDE SEQUENCE [LARGE SCALE GENOMIC DNA]</scope>
    <source>
        <strain evidence="2">Uno3</strain>
    </source>
</reference>
<dbReference type="OrthoDB" id="146509at2"/>
<evidence type="ECO:0000313" key="2">
    <source>
        <dbReference type="Proteomes" id="UP000287352"/>
    </source>
</evidence>
<sequence>MDRSSFLQGQSQDSSGRLAQWISHVMQSPTSQVASTDELQETEHEVALLLSNEYHPHFYQQLPDFIKELLTRGTEATVLYAPLLYHLAGCRSCHTAYVELYDALRYALGSVPARQQLGQGTRTLAATPSRMLAHLCQSLITQAEALLKQARHEHRDQDEAARSLLQLALQVSAHITQSTVRRQALQNLVPVANLFKGPDAPGSIPPAIQTYTPGLVGTGVRRGTGTRLNETLSRSSQNEQPVIHLQARQLEATIQQQGEQLELHIQGLAEEVHGQRLEISLPLGGITELVHWQGGDPRAIRSASSVDATGALVMPLGTTTLQLSRPEERNLLEGLFSQVEVRAIA</sequence>
<dbReference type="EMBL" id="BIFR01000001">
    <property type="protein sequence ID" value="GCE11260.1"/>
    <property type="molecule type" value="Genomic_DNA"/>
</dbReference>
<accession>A0A401ZWV3</accession>